<dbReference type="CDD" id="cd18186">
    <property type="entry name" value="BTB_POZ_ZBTB_KLHL-like"/>
    <property type="match status" value="1"/>
</dbReference>
<dbReference type="Gene3D" id="3.30.710.10">
    <property type="entry name" value="Potassium Channel Kv1.1, Chain A"/>
    <property type="match status" value="1"/>
</dbReference>
<name>A0A8H6HP89_9AGAR</name>
<proteinExistence type="predicted"/>
<dbReference type="InterPro" id="IPR000210">
    <property type="entry name" value="BTB/POZ_dom"/>
</dbReference>
<accession>A0A8H6HP89</accession>
<dbReference type="InterPro" id="IPR011333">
    <property type="entry name" value="SKP1/BTB/POZ_sf"/>
</dbReference>
<dbReference type="PANTHER" id="PTHR47022:SF1">
    <property type="entry name" value="BTB AND MATH DOMAIN-CONTAINING PROTEIN 36-RELATED"/>
    <property type="match status" value="1"/>
</dbReference>
<dbReference type="PANTHER" id="PTHR47022">
    <property type="entry name" value="BTB AND MATH DOMAIN-CONTAINING PROTEIN 36-RELATED"/>
    <property type="match status" value="1"/>
</dbReference>
<dbReference type="AlphaFoldDB" id="A0A8H6HP89"/>
<keyword evidence="3" id="KW-1185">Reference proteome</keyword>
<reference evidence="2 3" key="1">
    <citation type="submission" date="2020-07" db="EMBL/GenBank/DDBJ databases">
        <title>Comparative genomics of pyrophilous fungi reveals a link between fire events and developmental genes.</title>
        <authorList>
            <consortium name="DOE Joint Genome Institute"/>
            <person name="Steindorff A.S."/>
            <person name="Carver A."/>
            <person name="Calhoun S."/>
            <person name="Stillman K."/>
            <person name="Liu H."/>
            <person name="Lipzen A."/>
            <person name="Pangilinan J."/>
            <person name="Labutti K."/>
            <person name="Bruns T.D."/>
            <person name="Grigoriev I.V."/>
        </authorList>
    </citation>
    <scope>NUCLEOTIDE SEQUENCE [LARGE SCALE GENOMIC DNA]</scope>
    <source>
        <strain evidence="2 3">CBS 144469</strain>
    </source>
</reference>
<dbReference type="OrthoDB" id="3223751at2759"/>
<dbReference type="Proteomes" id="UP000521943">
    <property type="component" value="Unassembled WGS sequence"/>
</dbReference>
<evidence type="ECO:0000259" key="1">
    <source>
        <dbReference type="PROSITE" id="PS50097"/>
    </source>
</evidence>
<organism evidence="2 3">
    <name type="scientific">Ephemerocybe angulata</name>
    <dbReference type="NCBI Taxonomy" id="980116"/>
    <lineage>
        <taxon>Eukaryota</taxon>
        <taxon>Fungi</taxon>
        <taxon>Dikarya</taxon>
        <taxon>Basidiomycota</taxon>
        <taxon>Agaricomycotina</taxon>
        <taxon>Agaricomycetes</taxon>
        <taxon>Agaricomycetidae</taxon>
        <taxon>Agaricales</taxon>
        <taxon>Agaricineae</taxon>
        <taxon>Psathyrellaceae</taxon>
        <taxon>Ephemerocybe</taxon>
    </lineage>
</organism>
<sequence length="259" mass="29177">MAEDTTEKLSATTSAGRVEEFYWDNVVFKVENSLFKVPRDRFIAQSEVFAGMFGYESVEGGSDENPIVLEGYKVDDFNALLKAIYPPTLEVKDGWSHLTKAELKSVLKLSTIWEMKKIRKGAISNLSNSFSKALDPVEKITLAREHRISKWFIQGLTSLVKDDLKLSLDELEDSVGLRTAYRIVGIKLECKCVPPDTVNVWCNNCKKNVRIPGRGSSVAKPISDAFEYEINEMVKDERQYELEVIYDSELVSDASDASV</sequence>
<comment type="caution">
    <text evidence="2">The sequence shown here is derived from an EMBL/GenBank/DDBJ whole genome shotgun (WGS) entry which is preliminary data.</text>
</comment>
<dbReference type="Pfam" id="PF00651">
    <property type="entry name" value="BTB"/>
    <property type="match status" value="1"/>
</dbReference>
<evidence type="ECO:0000313" key="2">
    <source>
        <dbReference type="EMBL" id="KAF6750639.1"/>
    </source>
</evidence>
<dbReference type="SUPFAM" id="SSF54695">
    <property type="entry name" value="POZ domain"/>
    <property type="match status" value="1"/>
</dbReference>
<protein>
    <recommendedName>
        <fullName evidence="1">BTB domain-containing protein</fullName>
    </recommendedName>
</protein>
<gene>
    <name evidence="2" type="ORF">DFP72DRAFT_909703</name>
</gene>
<feature type="domain" description="BTB" evidence="1">
    <location>
        <begin position="24"/>
        <end position="93"/>
    </location>
</feature>
<dbReference type="EMBL" id="JACGCI010000055">
    <property type="protein sequence ID" value="KAF6750639.1"/>
    <property type="molecule type" value="Genomic_DNA"/>
</dbReference>
<dbReference type="PROSITE" id="PS50097">
    <property type="entry name" value="BTB"/>
    <property type="match status" value="1"/>
</dbReference>
<evidence type="ECO:0000313" key="3">
    <source>
        <dbReference type="Proteomes" id="UP000521943"/>
    </source>
</evidence>